<evidence type="ECO:0000256" key="6">
    <source>
        <dbReference type="SAM" id="Phobius"/>
    </source>
</evidence>
<feature type="transmembrane region" description="Helical" evidence="6">
    <location>
        <begin position="144"/>
        <end position="167"/>
    </location>
</feature>
<evidence type="ECO:0000256" key="4">
    <source>
        <dbReference type="ARBA" id="ARBA00022989"/>
    </source>
</evidence>
<evidence type="ECO:0008006" key="9">
    <source>
        <dbReference type="Google" id="ProtNLM"/>
    </source>
</evidence>
<feature type="transmembrane region" description="Helical" evidence="6">
    <location>
        <begin position="366"/>
        <end position="384"/>
    </location>
</feature>
<dbReference type="PANTHER" id="PTHR30250">
    <property type="entry name" value="PST FAMILY PREDICTED COLANIC ACID TRANSPORTER"/>
    <property type="match status" value="1"/>
</dbReference>
<evidence type="ECO:0000313" key="7">
    <source>
        <dbReference type="EMBL" id="EHG99464.1"/>
    </source>
</evidence>
<gene>
    <name evidence="7" type="ORF">HMPREF9441_02673</name>
</gene>
<sequence length="494" mass="56086">MLACVIYYSANILFGLANRKFLISILGIEYQGVNGLFGSVLNMLSIAELGIGTAIIYHLYRPLANDNKEMVGSIMQFYKNCYRGIALVMLTVGMILSVKLDFFVTASSLPVNIHIVYYLMLADVIATYTFAYKRSILYADQKNYIVAIINTFFVVCCNIVQVGILYWTKDYYLYLSVKLGLRLLENISINIYVSKHYAYLSAKKYPKIAKDLLKDIIQKIKGLLFHKIGTFVVNGTSNILISKFLGLALVGIYSNYYYVISAINSVLQQAFDGTTGSVGNLLATEDSSKRLSIFEELNGINTLFSAIAVNMLFVLINPFIKTIFGDEFVLNHTIVILLVLNMIFTNQRRVFGVFKAASGIQYEDRYVPIAESLTNIIISVILLFKFGLAGIFVGMLVAQCCVYLYTFPILIYRNVMKKSITDYTKYLLFVFSFHIISLSSVSWVFHVFIEETIMNYAIKGCVACIQTILIFYVFWHNTDSYQHMLNRIKLIIKK</sequence>
<evidence type="ECO:0000256" key="1">
    <source>
        <dbReference type="ARBA" id="ARBA00004651"/>
    </source>
</evidence>
<dbReference type="OrthoDB" id="8609648at2"/>
<feature type="transmembrane region" description="Helical" evidence="6">
    <location>
        <begin position="328"/>
        <end position="345"/>
    </location>
</feature>
<evidence type="ECO:0000256" key="2">
    <source>
        <dbReference type="ARBA" id="ARBA00022475"/>
    </source>
</evidence>
<feature type="transmembrane region" description="Helical" evidence="6">
    <location>
        <begin position="40"/>
        <end position="60"/>
    </location>
</feature>
<dbReference type="PANTHER" id="PTHR30250:SF26">
    <property type="entry name" value="PSMA PROTEIN"/>
    <property type="match status" value="1"/>
</dbReference>
<comment type="subcellular location">
    <subcellularLocation>
        <location evidence="1">Cell membrane</location>
        <topology evidence="1">Multi-pass membrane protein</topology>
    </subcellularLocation>
</comment>
<accession>G5STH0</accession>
<keyword evidence="8" id="KW-1185">Reference proteome</keyword>
<feature type="transmembrane region" description="Helical" evidence="6">
    <location>
        <begin position="390"/>
        <end position="411"/>
    </location>
</feature>
<keyword evidence="3 6" id="KW-0812">Transmembrane</keyword>
<dbReference type="AlphaFoldDB" id="G5STH0"/>
<keyword evidence="2" id="KW-1003">Cell membrane</keyword>
<protein>
    <recommendedName>
        <fullName evidence="9">Polysaccharide biosynthesis protein</fullName>
    </recommendedName>
</protein>
<keyword evidence="4 6" id="KW-1133">Transmembrane helix</keyword>
<dbReference type="HOGENOM" id="CLU_040274_1_0_10"/>
<name>G5STH0_9BACT</name>
<feature type="transmembrane region" description="Helical" evidence="6">
    <location>
        <begin position="423"/>
        <end position="444"/>
    </location>
</feature>
<reference evidence="7 8" key="1">
    <citation type="submission" date="2011-03" db="EMBL/GenBank/DDBJ databases">
        <authorList>
            <person name="Weinstock G."/>
            <person name="Sodergren E."/>
            <person name="Clifton S."/>
            <person name="Fulton L."/>
            <person name="Fulton B."/>
            <person name="Courtney L."/>
            <person name="Fronick C."/>
            <person name="Harrison M."/>
            <person name="Strong C."/>
            <person name="Farmer C."/>
            <person name="Delahaunty K."/>
            <person name="Markovic C."/>
            <person name="Hall O."/>
            <person name="Minx P."/>
            <person name="Tomlinson C."/>
            <person name="Mitreva M."/>
            <person name="Hou S."/>
            <person name="Chen J."/>
            <person name="Wollam A."/>
            <person name="Pepin K.H."/>
            <person name="Johnson M."/>
            <person name="Bhonagiri V."/>
            <person name="Zhang X."/>
            <person name="Suruliraj S."/>
            <person name="Warren W."/>
            <person name="Chinwalla A."/>
            <person name="Mardis E.R."/>
            <person name="Wilson R.K."/>
        </authorList>
    </citation>
    <scope>NUCLEOTIDE SEQUENCE [LARGE SCALE GENOMIC DNA]</scope>
    <source>
        <strain evidence="7 8">YIT 11840</strain>
    </source>
</reference>
<dbReference type="PATRIC" id="fig|762968.3.peg.2380"/>
<keyword evidence="5 6" id="KW-0472">Membrane</keyword>
<proteinExistence type="predicted"/>
<organism evidence="7 8">
    <name type="scientific">Paraprevotella clara YIT 11840</name>
    <dbReference type="NCBI Taxonomy" id="762968"/>
    <lineage>
        <taxon>Bacteria</taxon>
        <taxon>Pseudomonadati</taxon>
        <taxon>Bacteroidota</taxon>
        <taxon>Bacteroidia</taxon>
        <taxon>Bacteroidales</taxon>
        <taxon>Prevotellaceae</taxon>
        <taxon>Paraprevotella</taxon>
    </lineage>
</organism>
<dbReference type="GO" id="GO:0005886">
    <property type="term" value="C:plasma membrane"/>
    <property type="evidence" value="ECO:0007669"/>
    <property type="project" value="UniProtKB-SubCell"/>
</dbReference>
<comment type="caution">
    <text evidence="7">The sequence shown here is derived from an EMBL/GenBank/DDBJ whole genome shotgun (WGS) entry which is preliminary data.</text>
</comment>
<dbReference type="STRING" id="762968.HMPREF9441_02673"/>
<feature type="transmembrane region" description="Helical" evidence="6">
    <location>
        <begin position="81"/>
        <end position="103"/>
    </location>
</feature>
<evidence type="ECO:0000313" key="8">
    <source>
        <dbReference type="Proteomes" id="UP000003598"/>
    </source>
</evidence>
<feature type="transmembrane region" description="Helical" evidence="6">
    <location>
        <begin position="297"/>
        <end position="316"/>
    </location>
</feature>
<dbReference type="Proteomes" id="UP000003598">
    <property type="component" value="Unassembled WGS sequence"/>
</dbReference>
<evidence type="ECO:0000256" key="5">
    <source>
        <dbReference type="ARBA" id="ARBA00023136"/>
    </source>
</evidence>
<dbReference type="eggNOG" id="COG2244">
    <property type="taxonomic scope" value="Bacteria"/>
</dbReference>
<feature type="transmembrane region" description="Helical" evidence="6">
    <location>
        <begin position="239"/>
        <end position="259"/>
    </location>
</feature>
<feature type="transmembrane region" description="Helical" evidence="6">
    <location>
        <begin position="456"/>
        <end position="475"/>
    </location>
</feature>
<dbReference type="EMBL" id="AFFY01000040">
    <property type="protein sequence ID" value="EHG99464.1"/>
    <property type="molecule type" value="Genomic_DNA"/>
</dbReference>
<dbReference type="InterPro" id="IPR050833">
    <property type="entry name" value="Poly_Biosynth_Transport"/>
</dbReference>
<evidence type="ECO:0000256" key="3">
    <source>
        <dbReference type="ARBA" id="ARBA00022692"/>
    </source>
</evidence>
<feature type="transmembrane region" description="Helical" evidence="6">
    <location>
        <begin position="115"/>
        <end position="132"/>
    </location>
</feature>